<evidence type="ECO:0000256" key="7">
    <source>
        <dbReference type="ARBA" id="ARBA00031640"/>
    </source>
</evidence>
<feature type="binding site" evidence="9">
    <location>
        <position position="124"/>
    </location>
    <ligand>
        <name>NAD(+)</name>
        <dbReference type="ChEBI" id="CHEBI:57540"/>
    </ligand>
</feature>
<dbReference type="EMBL" id="BORJ01000003">
    <property type="protein sequence ID" value="GIN95801.1"/>
    <property type="molecule type" value="Genomic_DNA"/>
</dbReference>
<keyword evidence="15" id="KW-1185">Reference proteome</keyword>
<dbReference type="Gene3D" id="3.40.1770.10">
    <property type="entry name" value="Urocanase superfamily"/>
    <property type="match status" value="1"/>
</dbReference>
<evidence type="ECO:0000313" key="14">
    <source>
        <dbReference type="EMBL" id="GIN95801.1"/>
    </source>
</evidence>
<evidence type="ECO:0000256" key="10">
    <source>
        <dbReference type="SAM" id="MobiDB-lite"/>
    </source>
</evidence>
<feature type="active site" evidence="9">
    <location>
        <position position="404"/>
    </location>
</feature>
<feature type="binding site" evidence="9">
    <location>
        <position position="190"/>
    </location>
    <ligand>
        <name>NAD(+)</name>
        <dbReference type="ChEBI" id="CHEBI:57540"/>
    </ligand>
</feature>
<feature type="binding site" evidence="9">
    <location>
        <position position="316"/>
    </location>
    <ligand>
        <name>NAD(+)</name>
        <dbReference type="ChEBI" id="CHEBI:57540"/>
    </ligand>
</feature>
<evidence type="ECO:0000313" key="15">
    <source>
        <dbReference type="Proteomes" id="UP000680670"/>
    </source>
</evidence>
<evidence type="ECO:0000256" key="5">
    <source>
        <dbReference type="ARBA" id="ARBA00023027"/>
    </source>
</evidence>
<dbReference type="NCBIfam" id="TIGR01228">
    <property type="entry name" value="hutU"/>
    <property type="match status" value="1"/>
</dbReference>
<keyword evidence="4 9" id="KW-0369">Histidine metabolism</keyword>
<comment type="caution">
    <text evidence="14">The sequence shown here is derived from an EMBL/GenBank/DDBJ whole genome shotgun (WGS) entry which is preliminary data.</text>
</comment>
<name>A0ABQ4KW14_SIMTE</name>
<keyword evidence="6 9" id="KW-0456">Lyase</keyword>
<feature type="domain" description="Urocanase Rossmann-like" evidence="11">
    <location>
        <begin position="134"/>
        <end position="342"/>
    </location>
</feature>
<protein>
    <recommendedName>
        <fullName evidence="3 9">Urocanate hydratase</fullName>
        <shortName evidence="9">Urocanase</shortName>
        <ecNumber evidence="3 9">4.2.1.49</ecNumber>
    </recommendedName>
    <alternativeName>
        <fullName evidence="7 9">Imidazolonepropionate hydrolase</fullName>
    </alternativeName>
</protein>
<evidence type="ECO:0000256" key="4">
    <source>
        <dbReference type="ARBA" id="ARBA00022808"/>
    </source>
</evidence>
<comment type="similarity">
    <text evidence="2 9">Belongs to the urocanase family.</text>
</comment>
<dbReference type="PANTHER" id="PTHR12216:SF4">
    <property type="entry name" value="UROCANATE HYDRATASE"/>
    <property type="match status" value="1"/>
</dbReference>
<dbReference type="Pfam" id="PF01175">
    <property type="entry name" value="Urocanase"/>
    <property type="match status" value="1"/>
</dbReference>
<dbReference type="InterPro" id="IPR035400">
    <property type="entry name" value="Urocanase_N"/>
</dbReference>
<sequence>MMGTIHSPVGIDITCKTWETEALLRLLLNSLDPRVAENAQEFIVYGGTGKAVRDRKSLEAIIHELTHLEPDHTLLIQSGKPVATFRTFPFFPRVLSAAAMVVPQWATWQAFNELEKKDLTMYGQATAASWAYIGAQGILQATFETMGEVADRYFNGTLAGRIVLTSGLGGMGAAQPLSVTMHGGVSIIVEVNEEKIKRRLLNNYCDVMVSSVDEAISLAREAAAKGKSFAIALLGNASDVYFECLKKGFTPDIVTDQTAAHDLVNGYVPSGLSLEQAHFLRRKKPKSYLELAAESVVGHVKSMNNFQQRGSIVFEYGNNIRGQALEHGYSDAFSFPGFISEYIRPLYCEGRGPCRWIALSGDPNDIYKIDDMILNEFSADKRTERWINFVQEKIYFYGLPARTCWLDYQERSQLGELLNHMVASGQLSAPVAITRDHSEGSTMSAPTRETENMPDGSDAVADWPILAGLLNASGGASMVSIQHGGGVGIGNSIHSGMTAVADGSLDSYEKLKRLLTIDPGLSIIRHADAGYETAKSMVDKLGIKKPL</sequence>
<dbReference type="Proteomes" id="UP000680670">
    <property type="component" value="Unassembled WGS sequence"/>
</dbReference>
<dbReference type="PIRSF" id="PIRSF001423">
    <property type="entry name" value="Urocanate_hydrat"/>
    <property type="match status" value="1"/>
</dbReference>
<feature type="domain" description="Urocanase N-terminal" evidence="12">
    <location>
        <begin position="7"/>
        <end position="130"/>
    </location>
</feature>
<evidence type="ECO:0000256" key="6">
    <source>
        <dbReference type="ARBA" id="ARBA00023239"/>
    </source>
</evidence>
<evidence type="ECO:0000256" key="1">
    <source>
        <dbReference type="ARBA" id="ARBA00004794"/>
    </source>
</evidence>
<dbReference type="InterPro" id="IPR035085">
    <property type="entry name" value="Urocanase_Rossmann-like"/>
</dbReference>
<comment type="function">
    <text evidence="9">Catalyzes the conversion of urocanate to 4-imidazolone-5-propionate.</text>
</comment>
<dbReference type="InterPro" id="IPR035401">
    <property type="entry name" value="Urocanase_C"/>
</dbReference>
<dbReference type="InterPro" id="IPR055351">
    <property type="entry name" value="Urocanase"/>
</dbReference>
<dbReference type="Gene3D" id="3.40.50.10730">
    <property type="entry name" value="Urocanase like domains"/>
    <property type="match status" value="1"/>
</dbReference>
<dbReference type="Pfam" id="PF17392">
    <property type="entry name" value="Urocanase_C"/>
    <property type="match status" value="1"/>
</dbReference>
<keyword evidence="9" id="KW-0963">Cytoplasm</keyword>
<dbReference type="NCBIfam" id="NF003820">
    <property type="entry name" value="PRK05414.1"/>
    <property type="match status" value="1"/>
</dbReference>
<dbReference type="SUPFAM" id="SSF111326">
    <property type="entry name" value="Urocanase"/>
    <property type="match status" value="1"/>
</dbReference>
<gene>
    <name evidence="14" type="primary">hutU_1</name>
    <name evidence="9" type="synonym">hutU</name>
    <name evidence="14" type="ORF">J6TS1_16710</name>
</gene>
<reference evidence="14 15" key="1">
    <citation type="submission" date="2021-03" db="EMBL/GenBank/DDBJ databases">
        <title>Antimicrobial resistance genes in bacteria isolated from Japanese honey, and their potential for conferring macrolide and lincosamide resistance in the American foulbrood pathogen Paenibacillus larvae.</title>
        <authorList>
            <person name="Okamoto M."/>
            <person name="Kumagai M."/>
            <person name="Kanamori H."/>
            <person name="Takamatsu D."/>
        </authorList>
    </citation>
    <scope>NUCLEOTIDE SEQUENCE [LARGE SCALE GENOMIC DNA]</scope>
    <source>
        <strain evidence="14 15">J6TS1</strain>
    </source>
</reference>
<feature type="binding site" evidence="9">
    <location>
        <begin position="170"/>
        <end position="172"/>
    </location>
    <ligand>
        <name>NAD(+)</name>
        <dbReference type="ChEBI" id="CHEBI:57540"/>
    </ligand>
</feature>
<feature type="binding site" evidence="9">
    <location>
        <begin position="267"/>
        <end position="268"/>
    </location>
    <ligand>
        <name>NAD(+)</name>
        <dbReference type="ChEBI" id="CHEBI:57540"/>
    </ligand>
</feature>
<dbReference type="PANTHER" id="PTHR12216">
    <property type="entry name" value="UROCANATE HYDRATASE"/>
    <property type="match status" value="1"/>
</dbReference>
<comment type="subcellular location">
    <subcellularLocation>
        <location evidence="9">Cytoplasm</location>
    </subcellularLocation>
</comment>
<evidence type="ECO:0000259" key="12">
    <source>
        <dbReference type="Pfam" id="PF17391"/>
    </source>
</evidence>
<evidence type="ECO:0000256" key="2">
    <source>
        <dbReference type="ARBA" id="ARBA00007578"/>
    </source>
</evidence>
<evidence type="ECO:0000256" key="8">
    <source>
        <dbReference type="ARBA" id="ARBA00047623"/>
    </source>
</evidence>
<comment type="caution">
    <text evidence="9">Lacks conserved residue(s) required for the propagation of feature annotation.</text>
</comment>
<dbReference type="HAMAP" id="MF_00577">
    <property type="entry name" value="HutU"/>
    <property type="match status" value="1"/>
</dbReference>
<comment type="catalytic activity">
    <reaction evidence="8 9">
        <text>4-imidazolone-5-propanoate = trans-urocanate + H2O</text>
        <dbReference type="Rhea" id="RHEA:13101"/>
        <dbReference type="ChEBI" id="CHEBI:15377"/>
        <dbReference type="ChEBI" id="CHEBI:17771"/>
        <dbReference type="ChEBI" id="CHEBI:77893"/>
        <dbReference type="EC" id="4.2.1.49"/>
    </reaction>
</comment>
<proteinExistence type="inferred from homology"/>
<accession>A0ABQ4KW14</accession>
<dbReference type="InterPro" id="IPR038364">
    <property type="entry name" value="Urocanase_central_sf"/>
</dbReference>
<dbReference type="Pfam" id="PF17391">
    <property type="entry name" value="Urocanase_N"/>
    <property type="match status" value="1"/>
</dbReference>
<evidence type="ECO:0000256" key="3">
    <source>
        <dbReference type="ARBA" id="ARBA00011992"/>
    </source>
</evidence>
<organism evidence="14 15">
    <name type="scientific">Siminovitchia terrae</name>
    <name type="common">Bacillus terrae</name>
    <dbReference type="NCBI Taxonomy" id="1914933"/>
    <lineage>
        <taxon>Bacteria</taxon>
        <taxon>Bacillati</taxon>
        <taxon>Bacillota</taxon>
        <taxon>Bacilli</taxon>
        <taxon>Bacillales</taxon>
        <taxon>Bacillaceae</taxon>
        <taxon>Siminovitchia</taxon>
    </lineage>
</organism>
<comment type="cofactor">
    <cofactor evidence="9">
        <name>NAD(+)</name>
        <dbReference type="ChEBI" id="CHEBI:57540"/>
    </cofactor>
    <text evidence="9">Binds 1 NAD(+) per subunit.</text>
</comment>
<dbReference type="InterPro" id="IPR023637">
    <property type="entry name" value="Urocanase-like"/>
</dbReference>
<comment type="pathway">
    <text evidence="1 9">Amino-acid degradation; L-histidine degradation into L-glutamate; N-formimidoyl-L-glutamate from L-histidine: step 2/3.</text>
</comment>
<feature type="binding site" evidence="9">
    <location>
        <begin position="236"/>
        <end position="237"/>
    </location>
    <ligand>
        <name>NAD(+)</name>
        <dbReference type="ChEBI" id="CHEBI:57540"/>
    </ligand>
</feature>
<feature type="binding site" evidence="9">
    <location>
        <begin position="257"/>
        <end position="261"/>
    </location>
    <ligand>
        <name>NAD(+)</name>
        <dbReference type="ChEBI" id="CHEBI:57540"/>
    </ligand>
</feature>
<feature type="region of interest" description="Disordered" evidence="10">
    <location>
        <begin position="436"/>
        <end position="455"/>
    </location>
</feature>
<feature type="domain" description="Urocanase C-terminal" evidence="13">
    <location>
        <begin position="345"/>
        <end position="538"/>
    </location>
</feature>
<dbReference type="EC" id="4.2.1.49" evidence="3 9"/>
<dbReference type="InterPro" id="IPR036190">
    <property type="entry name" value="Urocanase_sf"/>
</dbReference>
<evidence type="ECO:0000256" key="9">
    <source>
        <dbReference type="HAMAP-Rule" id="MF_00577"/>
    </source>
</evidence>
<feature type="binding site" evidence="9">
    <location>
        <position position="486"/>
    </location>
    <ligand>
        <name>NAD(+)</name>
        <dbReference type="ChEBI" id="CHEBI:57540"/>
    </ligand>
</feature>
<feature type="binding site" evidence="9">
    <location>
        <begin position="46"/>
        <end position="47"/>
    </location>
    <ligand>
        <name>NAD(+)</name>
        <dbReference type="ChEBI" id="CHEBI:57540"/>
    </ligand>
</feature>
<evidence type="ECO:0000259" key="13">
    <source>
        <dbReference type="Pfam" id="PF17392"/>
    </source>
</evidence>
<evidence type="ECO:0000259" key="11">
    <source>
        <dbReference type="Pfam" id="PF01175"/>
    </source>
</evidence>
<keyword evidence="5 9" id="KW-0520">NAD</keyword>